<organism evidence="3 4">
    <name type="scientific">Leptolyngbya subtilissima DQ-A4</name>
    <dbReference type="NCBI Taxonomy" id="2933933"/>
    <lineage>
        <taxon>Bacteria</taxon>
        <taxon>Bacillati</taxon>
        <taxon>Cyanobacteriota</taxon>
        <taxon>Cyanophyceae</taxon>
        <taxon>Leptolyngbyales</taxon>
        <taxon>Leptolyngbyaceae</taxon>
        <taxon>Leptolyngbya group</taxon>
        <taxon>Leptolyngbya</taxon>
    </lineage>
</organism>
<dbReference type="EMBL" id="JAMPKX010000009">
    <property type="protein sequence ID" value="MEP0948915.1"/>
    <property type="molecule type" value="Genomic_DNA"/>
</dbReference>
<accession>A0ABV0K841</accession>
<dbReference type="InterPro" id="IPR009045">
    <property type="entry name" value="Zn_M74/Hedgehog-like"/>
</dbReference>
<protein>
    <submittedName>
        <fullName evidence="3">D-Ala-D-Ala carboxypeptidase family metallohydrolase</fullName>
    </submittedName>
</protein>
<keyword evidence="3" id="KW-0645">Protease</keyword>
<sequence length="553" mass="61195">MSTLAPDQRNYYYLLEGERAGVHKPILAALYAVHNQPQLTDGETGLGIAPVNQVDMGEVDTFAAQVHYAANTLRSLTNGLIEQGWSGADIWDVSVGRYSDRFLQAVANGFTPAEGDRDAAQLEPSDAAALLQAYLEDISTGYSGAQLPQNVSQLDSALLAFAERVPPNYGRLDFQRQAMVEAVRLWRQLNTAAAVYDVLNVPVVGQVPDEAALDNALVAFMQSVGRYYAGYPNQREALIRLVQLWRAMDAREEAIAWLLTNDPFAHETNLETLDSALLAFVQKIPSLYNGQGDLRFALTDGYRRWFNLDSRTTAIQQLGVNPDDLAQNTDNPAALVTTARTLDRALLDFAANIPTTYTPTEDQREALIRLVQLWRRLEGRIPAIQSLFEDLRRLERAAPSSPEAMPAPVPAPPPPRPAQWTPNNIQLDASIVPNGNFTWSEATRGGVRMPSNQATVEAIVRIAVLAQQARDRIGRPFLITSWYRPAEIDSRVGGASDSRHIVGDAIDFYCMGLTGNQIYWALDPWWPGGLGRYSQFPALVHLDARGSKVRWTR</sequence>
<name>A0ABV0K841_9CYAN</name>
<gene>
    <name evidence="3" type="ORF">NC992_18680</name>
</gene>
<dbReference type="RefSeq" id="WP_190694685.1">
    <property type="nucleotide sequence ID" value="NZ_JAMPKX010000009.1"/>
</dbReference>
<dbReference type="SUPFAM" id="SSF55166">
    <property type="entry name" value="Hedgehog/DD-peptidase"/>
    <property type="match status" value="1"/>
</dbReference>
<dbReference type="GO" id="GO:0004180">
    <property type="term" value="F:carboxypeptidase activity"/>
    <property type="evidence" value="ECO:0007669"/>
    <property type="project" value="UniProtKB-KW"/>
</dbReference>
<feature type="region of interest" description="Disordered" evidence="1">
    <location>
        <begin position="398"/>
        <end position="418"/>
    </location>
</feature>
<dbReference type="Gene3D" id="3.30.1380.10">
    <property type="match status" value="1"/>
</dbReference>
<evidence type="ECO:0000256" key="1">
    <source>
        <dbReference type="SAM" id="MobiDB-lite"/>
    </source>
</evidence>
<reference evidence="3 4" key="1">
    <citation type="submission" date="2022-04" db="EMBL/GenBank/DDBJ databases">
        <title>Positive selection, recombination, and allopatry shape intraspecific diversity of widespread and dominant cyanobacteria.</title>
        <authorList>
            <person name="Wei J."/>
            <person name="Shu W."/>
            <person name="Hu C."/>
        </authorList>
    </citation>
    <scope>NUCLEOTIDE SEQUENCE [LARGE SCALE GENOMIC DNA]</scope>
    <source>
        <strain evidence="3 4">DQ-A4</strain>
    </source>
</reference>
<comment type="caution">
    <text evidence="3">The sequence shown here is derived from an EMBL/GenBank/DDBJ whole genome shotgun (WGS) entry which is preliminary data.</text>
</comment>
<feature type="domain" description="Peptidase M15A C-terminal" evidence="2">
    <location>
        <begin position="439"/>
        <end position="543"/>
    </location>
</feature>
<dbReference type="Proteomes" id="UP001482513">
    <property type="component" value="Unassembled WGS sequence"/>
</dbReference>
<feature type="compositionally biased region" description="Pro residues" evidence="1">
    <location>
        <begin position="405"/>
        <end position="417"/>
    </location>
</feature>
<evidence type="ECO:0000313" key="4">
    <source>
        <dbReference type="Proteomes" id="UP001482513"/>
    </source>
</evidence>
<keyword evidence="4" id="KW-1185">Reference proteome</keyword>
<dbReference type="InterPro" id="IPR013230">
    <property type="entry name" value="Peptidase_M15A_C"/>
</dbReference>
<keyword evidence="3" id="KW-0121">Carboxypeptidase</keyword>
<keyword evidence="3" id="KW-0378">Hydrolase</keyword>
<evidence type="ECO:0000313" key="3">
    <source>
        <dbReference type="EMBL" id="MEP0948915.1"/>
    </source>
</evidence>
<evidence type="ECO:0000259" key="2">
    <source>
        <dbReference type="Pfam" id="PF08291"/>
    </source>
</evidence>
<proteinExistence type="predicted"/>
<dbReference type="Pfam" id="PF08291">
    <property type="entry name" value="Peptidase_M15_3"/>
    <property type="match status" value="1"/>
</dbReference>